<keyword evidence="3" id="KW-1185">Reference proteome</keyword>
<dbReference type="Proteomes" id="UP000007306">
    <property type="component" value="Chromosome 12"/>
</dbReference>
<evidence type="ECO:0000313" key="3">
    <source>
        <dbReference type="Proteomes" id="UP000007306"/>
    </source>
</evidence>
<feature type="region of interest" description="Disordered" evidence="1">
    <location>
        <begin position="58"/>
        <end position="77"/>
    </location>
</feature>
<accession>I1R5M5</accession>
<evidence type="ECO:0000256" key="1">
    <source>
        <dbReference type="SAM" id="MobiDB-lite"/>
    </source>
</evidence>
<dbReference type="Gramene" id="ORGLA12G0083100.1">
    <property type="protein sequence ID" value="ORGLA12G0083100.1"/>
    <property type="gene ID" value="ORGLA12G0083100"/>
</dbReference>
<dbReference type="AlphaFoldDB" id="I1R5M5"/>
<feature type="region of interest" description="Disordered" evidence="1">
    <location>
        <begin position="1"/>
        <end position="40"/>
    </location>
</feature>
<sequence length="77" mass="8146">MWDPPVSVTECARSPHIQERATRASPHVDGRRPAEPQPIAGNTAALSVVLEHALRAAAKTSCPSPSIWSKPGRATAP</sequence>
<reference evidence="2 3" key="2">
    <citation type="submission" date="2018-04" db="EMBL/GenBank/DDBJ databases">
        <title>OglaRS2 (Oryza glaberrima Reference Sequence Version 2).</title>
        <authorList>
            <person name="Zhang J."/>
            <person name="Kudrna D."/>
            <person name="Lee S."/>
            <person name="Talag J."/>
            <person name="Rajasekar S."/>
            <person name="Wing R.A."/>
        </authorList>
    </citation>
    <scope>NUCLEOTIDE SEQUENCE [LARGE SCALE GENOMIC DNA]</scope>
    <source>
        <strain evidence="2 3">cv. IRGC 96717</strain>
    </source>
</reference>
<dbReference type="EnsemblPlants" id="ORGLA12G0083100.1">
    <property type="protein sequence ID" value="ORGLA12G0083100.1"/>
    <property type="gene ID" value="ORGLA12G0083100"/>
</dbReference>
<evidence type="ECO:0000313" key="2">
    <source>
        <dbReference type="EnsemblPlants" id="ORGLA12G0083100.1"/>
    </source>
</evidence>
<reference evidence="2" key="1">
    <citation type="submission" date="2015-06" db="UniProtKB">
        <authorList>
            <consortium name="EnsemblPlants"/>
        </authorList>
    </citation>
    <scope>IDENTIFICATION</scope>
</reference>
<protein>
    <submittedName>
        <fullName evidence="2">Uncharacterized protein</fullName>
    </submittedName>
</protein>
<name>I1R5M5_ORYGL</name>
<proteinExistence type="predicted"/>
<organism evidence="2 3">
    <name type="scientific">Oryza glaberrima</name>
    <name type="common">African rice</name>
    <dbReference type="NCBI Taxonomy" id="4538"/>
    <lineage>
        <taxon>Eukaryota</taxon>
        <taxon>Viridiplantae</taxon>
        <taxon>Streptophyta</taxon>
        <taxon>Embryophyta</taxon>
        <taxon>Tracheophyta</taxon>
        <taxon>Spermatophyta</taxon>
        <taxon>Magnoliopsida</taxon>
        <taxon>Liliopsida</taxon>
        <taxon>Poales</taxon>
        <taxon>Poaceae</taxon>
        <taxon>BOP clade</taxon>
        <taxon>Oryzoideae</taxon>
        <taxon>Oryzeae</taxon>
        <taxon>Oryzinae</taxon>
        <taxon>Oryza</taxon>
    </lineage>
</organism>
<dbReference type="HOGENOM" id="CLU_2642142_0_0_1"/>
<feature type="compositionally biased region" description="Basic and acidic residues" evidence="1">
    <location>
        <begin position="16"/>
        <end position="34"/>
    </location>
</feature>